<feature type="domain" description="Glycosyl transferase 64" evidence="5">
    <location>
        <begin position="35"/>
        <end position="272"/>
    </location>
</feature>
<dbReference type="EMBL" id="HBFR01028527">
    <property type="protein sequence ID" value="CAD8893504.1"/>
    <property type="molecule type" value="Transcribed_RNA"/>
</dbReference>
<evidence type="ECO:0000256" key="1">
    <source>
        <dbReference type="ARBA" id="ARBA00004370"/>
    </source>
</evidence>
<evidence type="ECO:0000313" key="6">
    <source>
        <dbReference type="EMBL" id="CAD8893504.1"/>
    </source>
</evidence>
<name>A0A7S1BRF7_9STRA</name>
<dbReference type="PANTHER" id="PTHR48261">
    <property type="entry name" value="ACETYLGLUCOSAMINYLTRANSFERASE"/>
    <property type="match status" value="1"/>
</dbReference>
<dbReference type="InterPro" id="IPR029044">
    <property type="entry name" value="Nucleotide-diphossugar_trans"/>
</dbReference>
<evidence type="ECO:0000256" key="2">
    <source>
        <dbReference type="ARBA" id="ARBA00022679"/>
    </source>
</evidence>
<gene>
    <name evidence="6" type="ORF">CHYS00102_LOCUS20713</name>
</gene>
<protein>
    <recommendedName>
        <fullName evidence="5">Glycosyl transferase 64 domain-containing protein</fullName>
    </recommendedName>
</protein>
<dbReference type="GO" id="GO:0016020">
    <property type="term" value="C:membrane"/>
    <property type="evidence" value="ECO:0007669"/>
    <property type="project" value="UniProtKB-SubCell"/>
</dbReference>
<dbReference type="Pfam" id="PF09258">
    <property type="entry name" value="Glyco_transf_64"/>
    <property type="match status" value="1"/>
</dbReference>
<evidence type="ECO:0000259" key="5">
    <source>
        <dbReference type="Pfam" id="PF09258"/>
    </source>
</evidence>
<evidence type="ECO:0000256" key="3">
    <source>
        <dbReference type="ARBA" id="ARBA00023136"/>
    </source>
</evidence>
<accession>A0A7S1BRF7</accession>
<organism evidence="6">
    <name type="scientific">Corethron hystrix</name>
    <dbReference type="NCBI Taxonomy" id="216773"/>
    <lineage>
        <taxon>Eukaryota</taxon>
        <taxon>Sar</taxon>
        <taxon>Stramenopiles</taxon>
        <taxon>Ochrophyta</taxon>
        <taxon>Bacillariophyta</taxon>
        <taxon>Coscinodiscophyceae</taxon>
        <taxon>Corethrophycidae</taxon>
        <taxon>Corethrales</taxon>
        <taxon>Corethraceae</taxon>
        <taxon>Corethron</taxon>
    </lineage>
</organism>
<comment type="subcellular location">
    <subcellularLocation>
        <location evidence="1">Membrane</location>
    </subcellularLocation>
</comment>
<keyword evidence="4" id="KW-1015">Disulfide bond</keyword>
<proteinExistence type="predicted"/>
<dbReference type="InterPro" id="IPR004263">
    <property type="entry name" value="Exostosin"/>
</dbReference>
<dbReference type="GO" id="GO:0016757">
    <property type="term" value="F:glycosyltransferase activity"/>
    <property type="evidence" value="ECO:0007669"/>
    <property type="project" value="InterPro"/>
</dbReference>
<keyword evidence="3" id="KW-0472">Membrane</keyword>
<sequence length="361" mass="41823">MASRSDLTAVRNTAMTPLRPKDKEHFSIRMSPYKFAERAYAVVEFYAKCDAVEQIQLLWDLDDYTDQENKEVEEVMGKIGNGKVVLDKRRGTTLHDKFDLKVAPPTYGMLMVEDEIVFACDALKMGFYRWTRHPERLVGYEPRLHKENAFQWEYASYTDAMSANRYSMVRLSSTFIHVDYLKLYINYLPRSMYDAIVDSKKCEGIAMSLFVSALTGGRPPLLVDYWATQSRVVLYSPNGSRSDTRRVTLHSCVDTFATELDLRYKHMKIQDARLFHGIFSFGVKVKEDVEEGDNIIPEMSEEEKKVRKRVSRLNSNNVLDKVGWIKKDLKAFMTKRGLVEDTDPWKKKYGISKSRSKSKSD</sequence>
<keyword evidence="2" id="KW-0808">Transferase</keyword>
<dbReference type="AlphaFoldDB" id="A0A7S1BRF7"/>
<dbReference type="PANTHER" id="PTHR48261:SF2">
    <property type="entry name" value="ACETYLGLUCOSAMINYLTRANSFERASE"/>
    <property type="match status" value="1"/>
</dbReference>
<dbReference type="InterPro" id="IPR015338">
    <property type="entry name" value="GT64_dom"/>
</dbReference>
<dbReference type="Gene3D" id="3.90.550.10">
    <property type="entry name" value="Spore Coat Polysaccharide Biosynthesis Protein SpsA, Chain A"/>
    <property type="match status" value="1"/>
</dbReference>
<reference evidence="6" key="1">
    <citation type="submission" date="2021-01" db="EMBL/GenBank/DDBJ databases">
        <authorList>
            <person name="Corre E."/>
            <person name="Pelletier E."/>
            <person name="Niang G."/>
            <person name="Scheremetjew M."/>
            <person name="Finn R."/>
            <person name="Kale V."/>
            <person name="Holt S."/>
            <person name="Cochrane G."/>
            <person name="Meng A."/>
            <person name="Brown T."/>
            <person name="Cohen L."/>
        </authorList>
    </citation>
    <scope>NUCLEOTIDE SEQUENCE</scope>
    <source>
        <strain evidence="6">308</strain>
    </source>
</reference>
<evidence type="ECO:0000256" key="4">
    <source>
        <dbReference type="ARBA" id="ARBA00023157"/>
    </source>
</evidence>